<proteinExistence type="predicted"/>
<protein>
    <submittedName>
        <fullName evidence="2">Uncharacterized protein</fullName>
    </submittedName>
</protein>
<organism evidence="2 3">
    <name type="scientific">Methanobrevibacter ruminantium (strain ATCC 35063 / DSM 1093 / JCM 13430 / OCM 146 / M1)</name>
    <name type="common">Methanobacterium ruminantium</name>
    <dbReference type="NCBI Taxonomy" id="634498"/>
    <lineage>
        <taxon>Archaea</taxon>
        <taxon>Methanobacteriati</taxon>
        <taxon>Methanobacteriota</taxon>
        <taxon>Methanomada group</taxon>
        <taxon>Methanobacteria</taxon>
        <taxon>Methanobacteriales</taxon>
        <taxon>Methanobacteriaceae</taxon>
        <taxon>Methanobrevibacter</taxon>
    </lineage>
</organism>
<evidence type="ECO:0000313" key="2">
    <source>
        <dbReference type="EMBL" id="ADC46544.1"/>
    </source>
</evidence>
<keyword evidence="1" id="KW-1133">Transmembrane helix</keyword>
<keyword evidence="1" id="KW-0472">Membrane</keyword>
<dbReference type="OrthoDB" id="77394at2157"/>
<gene>
    <name evidence="2" type="ordered locus">mru_0693</name>
</gene>
<dbReference type="KEGG" id="mru:mru_0693"/>
<dbReference type="STRING" id="634498.mru_0693"/>
<dbReference type="AlphaFoldDB" id="D3E1Y3"/>
<dbReference type="HOGENOM" id="CLU_171543_0_0_2"/>
<evidence type="ECO:0000256" key="1">
    <source>
        <dbReference type="SAM" id="Phobius"/>
    </source>
</evidence>
<dbReference type="eggNOG" id="arCOG09569">
    <property type="taxonomic scope" value="Archaea"/>
</dbReference>
<dbReference type="RefSeq" id="WP_012955495.1">
    <property type="nucleotide sequence ID" value="NC_013790.1"/>
</dbReference>
<keyword evidence="1" id="KW-0812">Transmembrane</keyword>
<dbReference type="Proteomes" id="UP000008680">
    <property type="component" value="Chromosome"/>
</dbReference>
<name>D3E1Y3_METRM</name>
<reference evidence="2 3" key="1">
    <citation type="journal article" date="2010" name="PLoS ONE">
        <title>The genome sequence of the rumen methanogen Methanobrevibacter ruminantium reveals new possibilities for controlling ruminant methane emissions.</title>
        <authorList>
            <person name="Leahy S.C."/>
            <person name="Kelly W.J."/>
            <person name="Altermann E."/>
            <person name="Ronimus R.S."/>
            <person name="Yeoman C.J."/>
            <person name="Pacheco D.M."/>
            <person name="Li D."/>
            <person name="Kong Z."/>
            <person name="McTavish S."/>
            <person name="Sang C."/>
            <person name="Lambie S.C."/>
            <person name="Janssen P.H."/>
            <person name="Dey D."/>
            <person name="Attwood G.T."/>
        </authorList>
    </citation>
    <scope>NUCLEOTIDE SEQUENCE [LARGE SCALE GENOMIC DNA]</scope>
    <source>
        <strain evidence="3">ATCC 35063 / DSM 1093 / JCM 13430 / OCM 146 / M1</strain>
    </source>
</reference>
<accession>D3E1Y3</accession>
<dbReference type="EMBL" id="CP001719">
    <property type="protein sequence ID" value="ADC46544.1"/>
    <property type="molecule type" value="Genomic_DNA"/>
</dbReference>
<sequence>MKPKIVRARDKEVMNQLAKLFEESKYTVKSQDKNYVLLKKNNYGNPLIHLPFILIGLFFNAFAILVNVAYFAYSVFKKSNVILITTEKNDEDGNPLEFDDVGEIEVFYDQETWDKAIELSRLE</sequence>
<feature type="transmembrane region" description="Helical" evidence="1">
    <location>
        <begin position="48"/>
        <end position="73"/>
    </location>
</feature>
<dbReference type="PATRIC" id="fig|634498.28.peg.695"/>
<dbReference type="GeneID" id="8770340"/>
<evidence type="ECO:0000313" key="3">
    <source>
        <dbReference type="Proteomes" id="UP000008680"/>
    </source>
</evidence>
<keyword evidence="3" id="KW-1185">Reference proteome</keyword>